<keyword evidence="3" id="KW-1185">Reference proteome</keyword>
<feature type="compositionally biased region" description="Basic and acidic residues" evidence="1">
    <location>
        <begin position="173"/>
        <end position="182"/>
    </location>
</feature>
<feature type="compositionally biased region" description="Low complexity" evidence="1">
    <location>
        <begin position="124"/>
        <end position="140"/>
    </location>
</feature>
<dbReference type="Proteomes" id="UP000758155">
    <property type="component" value="Unassembled WGS sequence"/>
</dbReference>
<feature type="compositionally biased region" description="Low complexity" evidence="1">
    <location>
        <begin position="311"/>
        <end position="325"/>
    </location>
</feature>
<feature type="region of interest" description="Disordered" evidence="1">
    <location>
        <begin position="113"/>
        <end position="217"/>
    </location>
</feature>
<feature type="compositionally biased region" description="Low complexity" evidence="1">
    <location>
        <begin position="202"/>
        <end position="215"/>
    </location>
</feature>
<evidence type="ECO:0000256" key="1">
    <source>
        <dbReference type="SAM" id="MobiDB-lite"/>
    </source>
</evidence>
<dbReference type="AlphaFoldDB" id="A0A9P4WRE1"/>
<dbReference type="OrthoDB" id="3795043at2759"/>
<protein>
    <submittedName>
        <fullName evidence="2">Uncharacterized protein</fullName>
    </submittedName>
</protein>
<proteinExistence type="predicted"/>
<feature type="region of interest" description="Disordered" evidence="1">
    <location>
        <begin position="277"/>
        <end position="349"/>
    </location>
</feature>
<reference evidence="2" key="1">
    <citation type="submission" date="2019-04" db="EMBL/GenBank/DDBJ databases">
        <title>Sequencing of skin fungus with MAO and IRED activity.</title>
        <authorList>
            <person name="Marsaioli A.J."/>
            <person name="Bonatto J.M.C."/>
            <person name="Reis Junior O."/>
        </authorList>
    </citation>
    <scope>NUCLEOTIDE SEQUENCE</scope>
    <source>
        <strain evidence="2">28M1</strain>
    </source>
</reference>
<evidence type="ECO:0000313" key="2">
    <source>
        <dbReference type="EMBL" id="KAF3039697.1"/>
    </source>
</evidence>
<feature type="compositionally biased region" description="Polar residues" evidence="1">
    <location>
        <begin position="331"/>
        <end position="343"/>
    </location>
</feature>
<feature type="compositionally biased region" description="Basic residues" evidence="1">
    <location>
        <begin position="277"/>
        <end position="287"/>
    </location>
</feature>
<comment type="caution">
    <text evidence="2">The sequence shown here is derived from an EMBL/GenBank/DDBJ whole genome shotgun (WGS) entry which is preliminary data.</text>
</comment>
<feature type="compositionally biased region" description="Polar residues" evidence="1">
    <location>
        <begin position="13"/>
        <end position="32"/>
    </location>
</feature>
<feature type="region of interest" description="Disordered" evidence="1">
    <location>
        <begin position="1"/>
        <end position="67"/>
    </location>
</feature>
<organism evidence="2 3">
    <name type="scientific">Didymella heteroderae</name>
    <dbReference type="NCBI Taxonomy" id="1769908"/>
    <lineage>
        <taxon>Eukaryota</taxon>
        <taxon>Fungi</taxon>
        <taxon>Dikarya</taxon>
        <taxon>Ascomycota</taxon>
        <taxon>Pezizomycotina</taxon>
        <taxon>Dothideomycetes</taxon>
        <taxon>Pleosporomycetidae</taxon>
        <taxon>Pleosporales</taxon>
        <taxon>Pleosporineae</taxon>
        <taxon>Didymellaceae</taxon>
        <taxon>Didymella</taxon>
    </lineage>
</organism>
<gene>
    <name evidence="2" type="ORF">E8E12_002798</name>
</gene>
<sequence length="500" mass="53353">MSISKGSSARAPTLSSTLKQTKSLQTLQSPKATNGKRELKAATTSKPIGTKSSRHVRTVDGTGSTPILSSCESRDYSALASVGGIATTDTGRTTRARGIDLLASYLQDTALEATGPPEDISLPTSATASRAASRATSSSTVKAAQSTDNLARTQSVVASSLKARNSSGNVRSNDAENEHDDSTTAPPTRGRSAQYQPATRRTTVSEVSMQSSSTSDLRATATEFVPALKDTSNNVADIQPPPILPDLCSLDGYGIPWFYHMYPVQWIFPPISNKNRSKFPKKLRPKKQQSAIDPSAVEPKHRPDTHDFTRTESTTGTSVTDGTTSALSGLRNDNTTPQRQTPDVASDDIPETATLPYSKPFAGPFSSQLDMIAHQAALQPKTNVVQPLRVDLTTISNVSTQYGYLRDPVQSYNTLLSRRRNTRNIGNGLYGGRGNVGMPLYATAPFPMPVPPMGKPIEQTGGSHTSVRYTIGSQGCGTMEIEKAAEYGGIRACNTCGPDH</sequence>
<name>A0A9P4WRE1_9PLEO</name>
<feature type="compositionally biased region" description="Polar residues" evidence="1">
    <location>
        <begin position="141"/>
        <end position="172"/>
    </location>
</feature>
<feature type="compositionally biased region" description="Basic and acidic residues" evidence="1">
    <location>
        <begin position="298"/>
        <end position="310"/>
    </location>
</feature>
<accession>A0A9P4WRE1</accession>
<evidence type="ECO:0000313" key="3">
    <source>
        <dbReference type="Proteomes" id="UP000758155"/>
    </source>
</evidence>
<feature type="compositionally biased region" description="Polar residues" evidence="1">
    <location>
        <begin position="183"/>
        <end position="201"/>
    </location>
</feature>
<dbReference type="EMBL" id="SWKV01000029">
    <property type="protein sequence ID" value="KAF3039697.1"/>
    <property type="molecule type" value="Genomic_DNA"/>
</dbReference>
<feature type="compositionally biased region" description="Polar residues" evidence="1">
    <location>
        <begin position="42"/>
        <end position="51"/>
    </location>
</feature>